<gene>
    <name evidence="9" type="ORF">ABDD91_28120</name>
</gene>
<dbReference type="PANTHER" id="PTHR23513:SF6">
    <property type="entry name" value="MAJOR FACILITATOR SUPERFAMILY ASSOCIATED DOMAIN-CONTAINING PROTEIN"/>
    <property type="match status" value="1"/>
</dbReference>
<evidence type="ECO:0000256" key="5">
    <source>
        <dbReference type="ARBA" id="ARBA00022989"/>
    </source>
</evidence>
<dbReference type="Pfam" id="PF05977">
    <property type="entry name" value="MFS_3"/>
    <property type="match status" value="1"/>
</dbReference>
<feature type="transmembrane region" description="Helical" evidence="7">
    <location>
        <begin position="74"/>
        <end position="93"/>
    </location>
</feature>
<dbReference type="Gene3D" id="1.20.1250.20">
    <property type="entry name" value="MFS general substrate transporter like domains"/>
    <property type="match status" value="1"/>
</dbReference>
<dbReference type="GO" id="GO:0005886">
    <property type="term" value="C:plasma membrane"/>
    <property type="evidence" value="ECO:0007669"/>
    <property type="project" value="UniProtKB-SubCell"/>
</dbReference>
<comment type="subcellular location">
    <subcellularLocation>
        <location evidence="1">Cell membrane</location>
        <topology evidence="1">Multi-pass membrane protein</topology>
    </subcellularLocation>
</comment>
<accession>A0ABD5L2F8</accession>
<dbReference type="PANTHER" id="PTHR23513">
    <property type="entry name" value="INTEGRAL MEMBRANE EFFLUX PROTEIN-RELATED"/>
    <property type="match status" value="1"/>
</dbReference>
<name>A0ABD5L2F8_PRIAR</name>
<feature type="domain" description="Major facilitator superfamily (MFS) profile" evidence="8">
    <location>
        <begin position="8"/>
        <end position="397"/>
    </location>
</feature>
<organism evidence="9 10">
    <name type="scientific">Priestia aryabhattai</name>
    <name type="common">Bacillus aryabhattai</name>
    <dbReference type="NCBI Taxonomy" id="412384"/>
    <lineage>
        <taxon>Bacteria</taxon>
        <taxon>Bacillati</taxon>
        <taxon>Bacillota</taxon>
        <taxon>Bacilli</taxon>
        <taxon>Bacillales</taxon>
        <taxon>Bacillaceae</taxon>
        <taxon>Priestia</taxon>
    </lineage>
</organism>
<feature type="transmembrane region" description="Helical" evidence="7">
    <location>
        <begin position="41"/>
        <end position="62"/>
    </location>
</feature>
<keyword evidence="2" id="KW-0813">Transport</keyword>
<reference evidence="9 10" key="1">
    <citation type="submission" date="2024-05" db="EMBL/GenBank/DDBJ databases">
        <title>The mechanism of isolation and screening of efficient mineral weathering bacteria priestia aryabhattai c4-10 with weathered biotite.</title>
        <authorList>
            <person name="Yang S."/>
        </authorList>
    </citation>
    <scope>NUCLEOTIDE SEQUENCE [LARGE SCALE GENOMIC DNA]</scope>
    <source>
        <strain evidence="9 10">C4-10</strain>
    </source>
</reference>
<comment type="caution">
    <text evidence="9">The sequence shown here is derived from an EMBL/GenBank/DDBJ whole genome shotgun (WGS) entry which is preliminary data.</text>
</comment>
<feature type="transmembrane region" description="Helical" evidence="7">
    <location>
        <begin position="142"/>
        <end position="163"/>
    </location>
</feature>
<feature type="transmembrane region" description="Helical" evidence="7">
    <location>
        <begin position="169"/>
        <end position="188"/>
    </location>
</feature>
<dbReference type="Proteomes" id="UP001418804">
    <property type="component" value="Unassembled WGS sequence"/>
</dbReference>
<dbReference type="SUPFAM" id="SSF103473">
    <property type="entry name" value="MFS general substrate transporter"/>
    <property type="match status" value="1"/>
</dbReference>
<feature type="transmembrane region" description="Helical" evidence="7">
    <location>
        <begin position="12"/>
        <end position="35"/>
    </location>
</feature>
<dbReference type="EMBL" id="JBDIVD010000005">
    <property type="protein sequence ID" value="MEN3156692.1"/>
    <property type="molecule type" value="Genomic_DNA"/>
</dbReference>
<feature type="transmembrane region" description="Helical" evidence="7">
    <location>
        <begin position="260"/>
        <end position="279"/>
    </location>
</feature>
<dbReference type="InterPro" id="IPR010290">
    <property type="entry name" value="TM_effector"/>
</dbReference>
<dbReference type="InterPro" id="IPR036259">
    <property type="entry name" value="MFS_trans_sf"/>
</dbReference>
<dbReference type="PROSITE" id="PS50850">
    <property type="entry name" value="MFS"/>
    <property type="match status" value="1"/>
</dbReference>
<evidence type="ECO:0000256" key="1">
    <source>
        <dbReference type="ARBA" id="ARBA00004651"/>
    </source>
</evidence>
<protein>
    <submittedName>
        <fullName evidence="9">MFS transporter</fullName>
    </submittedName>
</protein>
<feature type="transmembrane region" description="Helical" evidence="7">
    <location>
        <begin position="99"/>
        <end position="121"/>
    </location>
</feature>
<evidence type="ECO:0000259" key="8">
    <source>
        <dbReference type="PROSITE" id="PS50850"/>
    </source>
</evidence>
<evidence type="ECO:0000256" key="2">
    <source>
        <dbReference type="ARBA" id="ARBA00022448"/>
    </source>
</evidence>
<dbReference type="AlphaFoldDB" id="A0ABD5L2F8"/>
<feature type="transmembrane region" description="Helical" evidence="7">
    <location>
        <begin position="311"/>
        <end position="328"/>
    </location>
</feature>
<keyword evidence="6 7" id="KW-0472">Membrane</keyword>
<evidence type="ECO:0000313" key="9">
    <source>
        <dbReference type="EMBL" id="MEN3156692.1"/>
    </source>
</evidence>
<keyword evidence="5 7" id="KW-1133">Transmembrane helix</keyword>
<proteinExistence type="predicted"/>
<feature type="transmembrane region" description="Helical" evidence="7">
    <location>
        <begin position="374"/>
        <end position="392"/>
    </location>
</feature>
<dbReference type="InterPro" id="IPR020846">
    <property type="entry name" value="MFS_dom"/>
</dbReference>
<evidence type="ECO:0000256" key="3">
    <source>
        <dbReference type="ARBA" id="ARBA00022475"/>
    </source>
</evidence>
<evidence type="ECO:0000256" key="6">
    <source>
        <dbReference type="ARBA" id="ARBA00023136"/>
    </source>
</evidence>
<evidence type="ECO:0000256" key="7">
    <source>
        <dbReference type="SAM" id="Phobius"/>
    </source>
</evidence>
<sequence>MDILKNRNTVLFLLASGLSFLGNGMHFIAITWLAYSISGGPLAVGVLVAIGAVPGILTAPFTGVFADRYDKKKISIAMDVLRALIVLVMALIIDTNNTSLTLLYIFSVLLSSCSNFFYPAISGMIKECIIEELYFRTITLNSTLQQLGFILGPALGGLLISLFSIRTVLYVDALTFLGSGLLLLFLSYKPSVSSKEIIKNKAYNSIWKDFQGGFSYVKSNRFILYLVFLGIVGATVVNTFNSLLSDYTSSLGHGVKVYGIFDTVFGVGSVLTGFSLAFLSKKLGKRKVIIFSYCLMALALCIIGFSNQVWISILAIVFLGASIMGEGVSRKTLLIESVDKKYIGRVESLNWVLISSIAPLLSIIGSLLSEYLSSKIILGILCIPLLIISYFATKVLRLNTYKGKHSDISA</sequence>
<feature type="transmembrane region" description="Helical" evidence="7">
    <location>
        <begin position="222"/>
        <end position="240"/>
    </location>
</feature>
<reference evidence="9 10" key="2">
    <citation type="submission" date="2024-05" db="EMBL/GenBank/DDBJ databases">
        <authorList>
            <person name="Zheng X."/>
        </authorList>
    </citation>
    <scope>NUCLEOTIDE SEQUENCE [LARGE SCALE GENOMIC DNA]</scope>
    <source>
        <strain evidence="9 10">C4-10</strain>
    </source>
</reference>
<evidence type="ECO:0000313" key="10">
    <source>
        <dbReference type="Proteomes" id="UP001418804"/>
    </source>
</evidence>
<dbReference type="CDD" id="cd06173">
    <property type="entry name" value="MFS_MefA_like"/>
    <property type="match status" value="1"/>
</dbReference>
<evidence type="ECO:0000256" key="4">
    <source>
        <dbReference type="ARBA" id="ARBA00022692"/>
    </source>
</evidence>
<feature type="transmembrane region" description="Helical" evidence="7">
    <location>
        <begin position="349"/>
        <end position="368"/>
    </location>
</feature>
<keyword evidence="3" id="KW-1003">Cell membrane</keyword>
<keyword evidence="4 7" id="KW-0812">Transmembrane</keyword>
<feature type="transmembrane region" description="Helical" evidence="7">
    <location>
        <begin position="288"/>
        <end position="305"/>
    </location>
</feature>
<dbReference type="RefSeq" id="WP_289579022.1">
    <property type="nucleotide sequence ID" value="NZ_CP128553.1"/>
</dbReference>